<dbReference type="PROSITE" id="PS51387">
    <property type="entry name" value="FAD_PCMH"/>
    <property type="match status" value="1"/>
</dbReference>
<evidence type="ECO:0000313" key="3">
    <source>
        <dbReference type="EMBL" id="AKD55741.1"/>
    </source>
</evidence>
<dbReference type="GO" id="GO:0016491">
    <property type="term" value="F:oxidoreductase activity"/>
    <property type="evidence" value="ECO:0007669"/>
    <property type="project" value="InterPro"/>
</dbReference>
<reference evidence="3 4" key="1">
    <citation type="journal article" date="2014" name="Curr. Microbiol.">
        <title>Spirosoma radiotolerans sp. nov., a gamma-radiation-resistant bacterium isolated from gamma ray-irradiated soil.</title>
        <authorList>
            <person name="Lee J.J."/>
            <person name="Srinivasan S."/>
            <person name="Lim S."/>
            <person name="Joe M."/>
            <person name="Im S."/>
            <person name="Bae S.I."/>
            <person name="Park K.R."/>
            <person name="Han J.H."/>
            <person name="Park S.H."/>
            <person name="Joo B.M."/>
            <person name="Park S.J."/>
            <person name="Kim M.K."/>
        </authorList>
    </citation>
    <scope>NUCLEOTIDE SEQUENCE [LARGE SCALE GENOMIC DNA]</scope>
    <source>
        <strain evidence="3 4">DG5A</strain>
    </source>
</reference>
<dbReference type="Gene3D" id="3.30.390.50">
    <property type="entry name" value="CO dehydrogenase flavoprotein, C-terminal domain"/>
    <property type="match status" value="1"/>
</dbReference>
<keyword evidence="4" id="KW-1185">Reference proteome</keyword>
<dbReference type="Proteomes" id="UP000033054">
    <property type="component" value="Chromosome"/>
</dbReference>
<dbReference type="AlphaFoldDB" id="A0A0E3V7U1"/>
<sequence length="346" mass="37426">MNSFTYTRTDAIDTAVRERASEQTAKFIAGGTNLIDLMKENVERPTRLIDITKLPLTTISDTVAGGLRLGALMTNADTAYNEQVIQRYPLLSQAILAGASPQLRNMATDGGNLLQRTRCYYFYDTATPCNKREPGSGCSAINGYNRIHAILGTHDRDHTGGMAEPSCIATHPSDMCVALAALEAEVRVKGSNGERTIPFADFHRLPGNTPQIDNTLQPDELITSIDLPARGFPEFHTYLKLRDRASYAFALVSVAVGLEMDQSDGRGNTITTARIALGGVAHKPWRKPEAETLLVGKPATKENFQAAAESLLAGAQGFGHNTFKIELAKRAIVRALGQAAKLEPTA</sequence>
<organism evidence="3 4">
    <name type="scientific">Spirosoma radiotolerans</name>
    <dbReference type="NCBI Taxonomy" id="1379870"/>
    <lineage>
        <taxon>Bacteria</taxon>
        <taxon>Pseudomonadati</taxon>
        <taxon>Bacteroidota</taxon>
        <taxon>Cytophagia</taxon>
        <taxon>Cytophagales</taxon>
        <taxon>Cytophagaceae</taxon>
        <taxon>Spirosoma</taxon>
    </lineage>
</organism>
<dbReference type="InterPro" id="IPR016166">
    <property type="entry name" value="FAD-bd_PCMH"/>
</dbReference>
<dbReference type="EMBL" id="CP010429">
    <property type="protein sequence ID" value="AKD55741.1"/>
    <property type="molecule type" value="Genomic_DNA"/>
</dbReference>
<dbReference type="PANTHER" id="PTHR42659">
    <property type="entry name" value="XANTHINE DEHYDROGENASE SUBUNIT C-RELATED"/>
    <property type="match status" value="1"/>
</dbReference>
<dbReference type="STRING" id="1379870.SD10_13355"/>
<evidence type="ECO:0000256" key="1">
    <source>
        <dbReference type="ARBA" id="ARBA00022827"/>
    </source>
</evidence>
<evidence type="ECO:0000313" key="4">
    <source>
        <dbReference type="Proteomes" id="UP000033054"/>
    </source>
</evidence>
<dbReference type="SUPFAM" id="SSF55447">
    <property type="entry name" value="CO dehydrogenase flavoprotein C-terminal domain-like"/>
    <property type="match status" value="1"/>
</dbReference>
<dbReference type="SUPFAM" id="SSF56176">
    <property type="entry name" value="FAD-binding/transporter-associated domain-like"/>
    <property type="match status" value="1"/>
</dbReference>
<dbReference type="InterPro" id="IPR002346">
    <property type="entry name" value="Mopterin_DH_FAD-bd"/>
</dbReference>
<proteinExistence type="predicted"/>
<keyword evidence="1" id="KW-0274">FAD</keyword>
<feature type="domain" description="FAD-binding PCMH-type" evidence="2">
    <location>
        <begin position="1"/>
        <end position="232"/>
    </location>
</feature>
<dbReference type="InterPro" id="IPR036318">
    <property type="entry name" value="FAD-bd_PCMH-like_sf"/>
</dbReference>
<accession>A0A0E3V7U1</accession>
<dbReference type="HOGENOM" id="CLU_058050_1_0_10"/>
<protein>
    <submittedName>
        <fullName evidence="3">FAD-binding molybdopterin dehydrogenase</fullName>
    </submittedName>
</protein>
<dbReference type="RefSeq" id="WP_046574239.1">
    <property type="nucleotide sequence ID" value="NZ_CP010429.1"/>
</dbReference>
<dbReference type="InterPro" id="IPR016169">
    <property type="entry name" value="FAD-bd_PCMH_sub2"/>
</dbReference>
<dbReference type="InterPro" id="IPR051312">
    <property type="entry name" value="Diverse_Substr_Oxidored"/>
</dbReference>
<dbReference type="InterPro" id="IPR005107">
    <property type="entry name" value="CO_DH_flav_C"/>
</dbReference>
<dbReference type="InterPro" id="IPR036683">
    <property type="entry name" value="CO_DH_flav_C_dom_sf"/>
</dbReference>
<dbReference type="Gene3D" id="3.30.43.10">
    <property type="entry name" value="Uridine Diphospho-n-acetylenolpyruvylglucosamine Reductase, domain 2"/>
    <property type="match status" value="1"/>
</dbReference>
<dbReference type="Gene3D" id="3.30.465.10">
    <property type="match status" value="2"/>
</dbReference>
<gene>
    <name evidence="3" type="ORF">SD10_13355</name>
</gene>
<evidence type="ECO:0000259" key="2">
    <source>
        <dbReference type="PROSITE" id="PS51387"/>
    </source>
</evidence>
<name>A0A0E3V7U1_9BACT</name>
<dbReference type="Pfam" id="PF00941">
    <property type="entry name" value="FAD_binding_5"/>
    <property type="match status" value="1"/>
</dbReference>
<dbReference type="PATRIC" id="fig|1379870.5.peg.2902"/>
<dbReference type="InterPro" id="IPR016167">
    <property type="entry name" value="FAD-bd_PCMH_sub1"/>
</dbReference>
<dbReference type="GO" id="GO:0071949">
    <property type="term" value="F:FAD binding"/>
    <property type="evidence" value="ECO:0007669"/>
    <property type="project" value="InterPro"/>
</dbReference>
<dbReference type="KEGG" id="srd:SD10_13355"/>
<dbReference type="PANTHER" id="PTHR42659:SF1">
    <property type="entry name" value="OXIDOREDUCTASE"/>
    <property type="match status" value="1"/>
</dbReference>
<dbReference type="Pfam" id="PF03450">
    <property type="entry name" value="CO_deh_flav_C"/>
    <property type="match status" value="1"/>
</dbReference>
<keyword evidence="1" id="KW-0285">Flavoprotein</keyword>
<dbReference type="OrthoDB" id="9814706at2"/>
<dbReference type="SMART" id="SM01092">
    <property type="entry name" value="CO_deh_flav_C"/>
    <property type="match status" value="1"/>
</dbReference>